<evidence type="ECO:0000313" key="2">
    <source>
        <dbReference type="Proteomes" id="UP000215335"/>
    </source>
</evidence>
<reference evidence="1 2" key="1">
    <citation type="journal article" date="2017" name="Curr. Biol.">
        <title>The Evolution of Venom by Co-option of Single-Copy Genes.</title>
        <authorList>
            <person name="Martinson E.O."/>
            <person name="Mrinalini"/>
            <person name="Kelkar Y.D."/>
            <person name="Chang C.H."/>
            <person name="Werren J.H."/>
        </authorList>
    </citation>
    <scope>NUCLEOTIDE SEQUENCE [LARGE SCALE GENOMIC DNA]</scope>
    <source>
        <strain evidence="1 2">Alberta</strain>
        <tissue evidence="1">Whole body</tissue>
    </source>
</reference>
<organism evidence="1 2">
    <name type="scientific">Trichomalopsis sarcophagae</name>
    <dbReference type="NCBI Taxonomy" id="543379"/>
    <lineage>
        <taxon>Eukaryota</taxon>
        <taxon>Metazoa</taxon>
        <taxon>Ecdysozoa</taxon>
        <taxon>Arthropoda</taxon>
        <taxon>Hexapoda</taxon>
        <taxon>Insecta</taxon>
        <taxon>Pterygota</taxon>
        <taxon>Neoptera</taxon>
        <taxon>Endopterygota</taxon>
        <taxon>Hymenoptera</taxon>
        <taxon>Apocrita</taxon>
        <taxon>Proctotrupomorpha</taxon>
        <taxon>Chalcidoidea</taxon>
        <taxon>Pteromalidae</taxon>
        <taxon>Pteromalinae</taxon>
        <taxon>Trichomalopsis</taxon>
    </lineage>
</organism>
<dbReference type="EMBL" id="NNAY01001117">
    <property type="protein sequence ID" value="OXU25082.1"/>
    <property type="molecule type" value="Genomic_DNA"/>
</dbReference>
<accession>A0A232F3C3</accession>
<keyword evidence="2" id="KW-1185">Reference proteome</keyword>
<name>A0A232F3C3_9HYME</name>
<proteinExistence type="predicted"/>
<sequence>MSASRKKKYFFDKNVPLTKYVKRKLRKIVKRRKDQITHRKLFNNNLDCETDNNVLSNLPVLETSQDLLHDQITHRKLYNNNLVCETDNNVLSNMPVLGTSQDLLHDNEKLSENSSYYNFESVDYNKLYKMIN</sequence>
<evidence type="ECO:0000313" key="1">
    <source>
        <dbReference type="EMBL" id="OXU25082.1"/>
    </source>
</evidence>
<dbReference type="AlphaFoldDB" id="A0A232F3C3"/>
<gene>
    <name evidence="1" type="ORF">TSAR_005110</name>
</gene>
<dbReference type="Proteomes" id="UP000215335">
    <property type="component" value="Unassembled WGS sequence"/>
</dbReference>
<protein>
    <submittedName>
        <fullName evidence="1">Uncharacterized protein</fullName>
    </submittedName>
</protein>
<comment type="caution">
    <text evidence="1">The sequence shown here is derived from an EMBL/GenBank/DDBJ whole genome shotgun (WGS) entry which is preliminary data.</text>
</comment>